<dbReference type="AlphaFoldDB" id="A0A0A9X897"/>
<proteinExistence type="predicted"/>
<reference evidence="2" key="1">
    <citation type="journal article" date="2014" name="PLoS ONE">
        <title>Transcriptome-Based Identification of ABC Transporters in the Western Tarnished Plant Bug Lygus hesperus.</title>
        <authorList>
            <person name="Hull J.J."/>
            <person name="Chaney K."/>
            <person name="Geib S.M."/>
            <person name="Fabrick J.A."/>
            <person name="Brent C.S."/>
            <person name="Walsh D."/>
            <person name="Lavine L.C."/>
        </authorList>
    </citation>
    <scope>NUCLEOTIDE SEQUENCE</scope>
</reference>
<feature type="compositionally biased region" description="Basic and acidic residues" evidence="1">
    <location>
        <begin position="330"/>
        <end position="358"/>
    </location>
</feature>
<feature type="region of interest" description="Disordered" evidence="1">
    <location>
        <begin position="244"/>
        <end position="388"/>
    </location>
</feature>
<name>A0A0A9X897_LYGHE</name>
<organism evidence="2">
    <name type="scientific">Lygus hesperus</name>
    <name type="common">Western plant bug</name>
    <dbReference type="NCBI Taxonomy" id="30085"/>
    <lineage>
        <taxon>Eukaryota</taxon>
        <taxon>Metazoa</taxon>
        <taxon>Ecdysozoa</taxon>
        <taxon>Arthropoda</taxon>
        <taxon>Hexapoda</taxon>
        <taxon>Insecta</taxon>
        <taxon>Pterygota</taxon>
        <taxon>Neoptera</taxon>
        <taxon>Paraneoptera</taxon>
        <taxon>Hemiptera</taxon>
        <taxon>Heteroptera</taxon>
        <taxon>Panheteroptera</taxon>
        <taxon>Cimicomorpha</taxon>
        <taxon>Miridae</taxon>
        <taxon>Mirini</taxon>
        <taxon>Lygus</taxon>
    </lineage>
</organism>
<reference evidence="2" key="2">
    <citation type="submission" date="2014-07" db="EMBL/GenBank/DDBJ databases">
        <authorList>
            <person name="Hull J."/>
        </authorList>
    </citation>
    <scope>NUCLEOTIDE SEQUENCE</scope>
</reference>
<accession>A0A0A9X897</accession>
<evidence type="ECO:0000313" key="3">
    <source>
        <dbReference type="EMBL" id="JAG50259.1"/>
    </source>
</evidence>
<feature type="region of interest" description="Disordered" evidence="1">
    <location>
        <begin position="127"/>
        <end position="168"/>
    </location>
</feature>
<evidence type="ECO:0000313" key="2">
    <source>
        <dbReference type="EMBL" id="JAG16952.1"/>
    </source>
</evidence>
<protein>
    <submittedName>
        <fullName evidence="2">Scaffold attachment factor B1</fullName>
    </submittedName>
</protein>
<feature type="compositionally biased region" description="Basic and acidic residues" evidence="1">
    <location>
        <begin position="262"/>
        <end position="273"/>
    </location>
</feature>
<reference evidence="3" key="3">
    <citation type="submission" date="2014-09" db="EMBL/GenBank/DDBJ databases">
        <authorList>
            <person name="Magalhaes I.L.F."/>
            <person name="Oliveira U."/>
            <person name="Santos F.R."/>
            <person name="Vidigal T.H.D.A."/>
            <person name="Brescovit A.D."/>
            <person name="Santos A.J."/>
        </authorList>
    </citation>
    <scope>NUCLEOTIDE SEQUENCE</scope>
</reference>
<dbReference type="EMBL" id="GBHO01026652">
    <property type="protein sequence ID" value="JAG16952.1"/>
    <property type="molecule type" value="Transcribed_RNA"/>
</dbReference>
<feature type="compositionally biased region" description="Basic and acidic residues" evidence="1">
    <location>
        <begin position="373"/>
        <end position="388"/>
    </location>
</feature>
<dbReference type="EMBL" id="GBRD01015567">
    <property type="protein sequence ID" value="JAG50259.1"/>
    <property type="molecule type" value="Transcribed_RNA"/>
</dbReference>
<evidence type="ECO:0000256" key="1">
    <source>
        <dbReference type="SAM" id="MobiDB-lite"/>
    </source>
</evidence>
<feature type="compositionally biased region" description="Polar residues" evidence="1">
    <location>
        <begin position="127"/>
        <end position="140"/>
    </location>
</feature>
<sequence length="388" mass="45355">MKRILDSSKTITTCVTGNSKPREYTGRYKHEKRVFDPYQNYLSHPRRSLSVEFPKFRENYPSSNDDLDQAHPLPQRLCMYWSLDEDNKRKLSDPSYVKQAVQETFMQRAHGAYHYRRPSHFPVHTSVSHKTTFAPTQKQVSSKTPKPKPSKPPDKEKHIPKPQVPKRKRFIDTAQPVKHFISKTKILQDRRARLGAELKESSEAQLEALRKKLYDPKPAVLEYLMEKHSPKLSGYQLKTRKDKYLSDTAEPPPPFVQRFFGWKRDEKKTAKEDGDSEEDNIAITPRAIEVRKPTNKQSLSLKRSRKFDESAESSEDGQSEKRKSSVHKSSRYDKKPMTNEERRSKRREAQEAQEREGIIQKIKSVSVVSPRPPQHEHRSIKNQVRDLD</sequence>
<gene>
    <name evidence="2" type="primary">Safb</name>
    <name evidence="2" type="ORF">CM83_12459</name>
</gene>